<dbReference type="Gene3D" id="3.30.470.20">
    <property type="entry name" value="ATP-grasp fold, B domain"/>
    <property type="match status" value="1"/>
</dbReference>
<dbReference type="PROSITE" id="PS00843">
    <property type="entry name" value="DALA_DALA_LIGASE_1"/>
    <property type="match status" value="1"/>
</dbReference>
<evidence type="ECO:0000259" key="1">
    <source>
        <dbReference type="Pfam" id="PF01820"/>
    </source>
</evidence>
<dbReference type="Proteomes" id="UP000254116">
    <property type="component" value="Unassembled WGS sequence"/>
</dbReference>
<proteinExistence type="predicted"/>
<dbReference type="Pfam" id="PF01820">
    <property type="entry name" value="Dala_Dala_lig_N"/>
    <property type="match status" value="1"/>
</dbReference>
<dbReference type="GO" id="GO:0008716">
    <property type="term" value="F:D-alanine-D-alanine ligase activity"/>
    <property type="evidence" value="ECO:0007669"/>
    <property type="project" value="UniProtKB-EC"/>
</dbReference>
<dbReference type="InterPro" id="IPR016185">
    <property type="entry name" value="PreATP-grasp_dom_sf"/>
</dbReference>
<accession>A0A380EKK8</accession>
<dbReference type="SUPFAM" id="SSF52440">
    <property type="entry name" value="PreATP-grasp domain"/>
    <property type="match status" value="1"/>
</dbReference>
<keyword evidence="2" id="KW-0436">Ligase</keyword>
<dbReference type="Gene3D" id="3.30.1490.20">
    <property type="entry name" value="ATP-grasp fold, A domain"/>
    <property type="match status" value="1"/>
</dbReference>
<protein>
    <submittedName>
        <fullName evidence="2">D-alanine--D-alanine ligase</fullName>
        <ecNumber evidence="2">6.3.2.4</ecNumber>
    </submittedName>
</protein>
<dbReference type="FunFam" id="3.40.50.20:FF:000020">
    <property type="entry name" value="D-alanine--D-alanine ligase"/>
    <property type="match status" value="1"/>
</dbReference>
<dbReference type="InterPro" id="IPR013815">
    <property type="entry name" value="ATP_grasp_subdomain_1"/>
</dbReference>
<dbReference type="GO" id="GO:0005524">
    <property type="term" value="F:ATP binding"/>
    <property type="evidence" value="ECO:0007669"/>
    <property type="project" value="InterPro"/>
</dbReference>
<feature type="domain" description="D-alanine--D-alanine ligase N-terminal" evidence="1">
    <location>
        <begin position="5"/>
        <end position="118"/>
    </location>
</feature>
<evidence type="ECO:0000313" key="2">
    <source>
        <dbReference type="EMBL" id="SUL37310.1"/>
    </source>
</evidence>
<dbReference type="GO" id="GO:0005829">
    <property type="term" value="C:cytosol"/>
    <property type="evidence" value="ECO:0007669"/>
    <property type="project" value="TreeGrafter"/>
</dbReference>
<dbReference type="EMBL" id="UHBY01000003">
    <property type="protein sequence ID" value="SUL37310.1"/>
    <property type="molecule type" value="Genomic_DNA"/>
</dbReference>
<name>A0A380EKK8_STAAU</name>
<dbReference type="EC" id="6.3.2.4" evidence="2"/>
<dbReference type="AlphaFoldDB" id="A0A380EKK8"/>
<reference evidence="2 3" key="1">
    <citation type="submission" date="2018-06" db="EMBL/GenBank/DDBJ databases">
        <authorList>
            <consortium name="Pathogen Informatics"/>
            <person name="Doyle S."/>
        </authorList>
    </citation>
    <scope>NUCLEOTIDE SEQUENCE [LARGE SCALE GENOMIC DNA]</scope>
    <source>
        <strain evidence="2 3">NCTC10702</strain>
    </source>
</reference>
<dbReference type="GO" id="GO:0009252">
    <property type="term" value="P:peptidoglycan biosynthetic process"/>
    <property type="evidence" value="ECO:0007669"/>
    <property type="project" value="TreeGrafter"/>
</dbReference>
<evidence type="ECO:0000313" key="3">
    <source>
        <dbReference type="Proteomes" id="UP000254116"/>
    </source>
</evidence>
<dbReference type="PANTHER" id="PTHR23132:SF25">
    <property type="entry name" value="D-ALANINE--D-ALANINE LIGASE A"/>
    <property type="match status" value="1"/>
</dbReference>
<sequence length="162" mass="18087">MTKENICIVFGGKSAEHEVSILTAQNVLNAIDKDKYHVDIIYITNDGDWRKQNNITAEIKSTDELHLENGEALEISQLLKESSSGQPYDAVFPLLHGPNGEDGTIQGLFEVLDVPYVGNGVLSAASSMDKLVMKQLFEHRGLPQLPYISFLRSEYENMNITF</sequence>
<dbReference type="PANTHER" id="PTHR23132">
    <property type="entry name" value="D-ALANINE--D-ALANINE LIGASE"/>
    <property type="match status" value="1"/>
</dbReference>
<organism evidence="2 3">
    <name type="scientific">Staphylococcus aureus</name>
    <dbReference type="NCBI Taxonomy" id="1280"/>
    <lineage>
        <taxon>Bacteria</taxon>
        <taxon>Bacillati</taxon>
        <taxon>Bacillota</taxon>
        <taxon>Bacilli</taxon>
        <taxon>Bacillales</taxon>
        <taxon>Staphylococcaceae</taxon>
        <taxon>Staphylococcus</taxon>
    </lineage>
</organism>
<dbReference type="Gene3D" id="3.40.50.20">
    <property type="match status" value="1"/>
</dbReference>
<dbReference type="InterPro" id="IPR000291">
    <property type="entry name" value="D-Ala_lig_Van_CS"/>
</dbReference>
<dbReference type="InterPro" id="IPR011127">
    <property type="entry name" value="Dala_Dala_lig_N"/>
</dbReference>
<gene>
    <name evidence="2" type="primary">ddl_2</name>
    <name evidence="2" type="ORF">NCTC10702_03309</name>
</gene>